<comment type="caution">
    <text evidence="5">The sequence shown here is derived from an EMBL/GenBank/DDBJ whole genome shotgun (WGS) entry which is preliminary data.</text>
</comment>
<dbReference type="Proteomes" id="UP000243650">
    <property type="component" value="Unassembled WGS sequence"/>
</dbReference>
<dbReference type="SUPFAM" id="SSF140931">
    <property type="entry name" value="Fic-like"/>
    <property type="match status" value="1"/>
</dbReference>
<dbReference type="OrthoDB" id="9813719at2"/>
<protein>
    <submittedName>
        <fullName evidence="5">Fic family protein</fullName>
    </submittedName>
</protein>
<dbReference type="EMBL" id="PVNS01000003">
    <property type="protein sequence ID" value="PRO66405.1"/>
    <property type="molecule type" value="Genomic_DNA"/>
</dbReference>
<feature type="binding site" evidence="2">
    <location>
        <position position="287"/>
    </location>
    <ligand>
        <name>ATP</name>
        <dbReference type="ChEBI" id="CHEBI:30616"/>
    </ligand>
</feature>
<feature type="binding site" evidence="2">
    <location>
        <begin position="238"/>
        <end position="245"/>
    </location>
    <ligand>
        <name>ATP</name>
        <dbReference type="ChEBI" id="CHEBI:30616"/>
    </ligand>
</feature>
<keyword evidence="2" id="KW-0067">ATP-binding</keyword>
<reference evidence="5 6" key="1">
    <citation type="submission" date="2018-03" db="EMBL/GenBank/DDBJ databases">
        <title>Bacillus urumqiensis sp. nov., a moderately haloalkaliphilic bacterium isolated from a salt lake.</title>
        <authorList>
            <person name="Zhao B."/>
            <person name="Liao Z."/>
        </authorList>
    </citation>
    <scope>NUCLEOTIDE SEQUENCE [LARGE SCALE GENOMIC DNA]</scope>
    <source>
        <strain evidence="5 6">BZ-SZ-XJ18</strain>
    </source>
</reference>
<evidence type="ECO:0000259" key="4">
    <source>
        <dbReference type="PROSITE" id="PS51459"/>
    </source>
</evidence>
<dbReference type="PANTHER" id="PTHR13504:SF40">
    <property type="entry name" value="FIDO DOMAIN-CONTAINING PROTEIN"/>
    <property type="match status" value="1"/>
</dbReference>
<evidence type="ECO:0000313" key="5">
    <source>
        <dbReference type="EMBL" id="PRO66405.1"/>
    </source>
</evidence>
<feature type="coiled-coil region" evidence="3">
    <location>
        <begin position="296"/>
        <end position="323"/>
    </location>
</feature>
<dbReference type="Gene3D" id="1.10.3290.10">
    <property type="entry name" value="Fido-like domain"/>
    <property type="match status" value="1"/>
</dbReference>
<dbReference type="AlphaFoldDB" id="A0A2P6MJG6"/>
<dbReference type="Pfam" id="PF02661">
    <property type="entry name" value="Fic"/>
    <property type="match status" value="1"/>
</dbReference>
<evidence type="ECO:0000256" key="2">
    <source>
        <dbReference type="PIRSR" id="PIRSR640198-2"/>
    </source>
</evidence>
<dbReference type="PROSITE" id="PS51459">
    <property type="entry name" value="FIDO"/>
    <property type="match status" value="1"/>
</dbReference>
<feature type="binding site" evidence="2">
    <location>
        <begin position="275"/>
        <end position="276"/>
    </location>
    <ligand>
        <name>ATP</name>
        <dbReference type="ChEBI" id="CHEBI:30616"/>
    </ligand>
</feature>
<evidence type="ECO:0000313" key="6">
    <source>
        <dbReference type="Proteomes" id="UP000243650"/>
    </source>
</evidence>
<evidence type="ECO:0000256" key="1">
    <source>
        <dbReference type="PIRSR" id="PIRSR640198-1"/>
    </source>
</evidence>
<proteinExistence type="predicted"/>
<evidence type="ECO:0000256" key="3">
    <source>
        <dbReference type="SAM" id="Coils"/>
    </source>
</evidence>
<dbReference type="PANTHER" id="PTHR13504">
    <property type="entry name" value="FIDO DOMAIN-CONTAINING PROTEIN DDB_G0283145"/>
    <property type="match status" value="1"/>
</dbReference>
<feature type="domain" description="Fido" evidence="4">
    <location>
        <begin position="149"/>
        <end position="297"/>
    </location>
</feature>
<dbReference type="GO" id="GO:0005524">
    <property type="term" value="F:ATP binding"/>
    <property type="evidence" value="ECO:0007669"/>
    <property type="project" value="UniProtKB-KW"/>
</dbReference>
<dbReference type="InterPro" id="IPR036597">
    <property type="entry name" value="Fido-like_dom_sf"/>
</dbReference>
<feature type="active site" evidence="1">
    <location>
        <position position="234"/>
    </location>
</feature>
<sequence>MEYERLSKVFYKKGNEAYQEEIKKRRENYGSFDTGLKIRGFRKGKKMPESYGLFYVNVPSLMILNNRVLLNSSNITSLIARLPAFVVEPYFHKLIVNEAQSNNAVEGVRSTKNELKEALTDVLQSEAKRRRFNGLMKTYLFIDTIKPFREARDFRSLYDELVSGEIESGDEPDGVLFRNGYVEVNDGTKTTHIGLLSEVEIMEGLNSLIQFLEDDRQPELYRFMAAHYYYEYIHPFYDGNGRTGRLLVGSYVSKYLEKYSAVVFSYMVNKNKSTYYKALETIPDPLNQGEITFYLMDMLQLLAQGQEEVIDDLEMNAAKMERIEAFFQSGGGPEKKEEAELLRLMTYMHVFVEEDEPHTLKSLMNLSGHSRYKVEQAASRLEAEGAVHLTNHRPKSYRVSETWLNQVFESEKTDINHV</sequence>
<dbReference type="RefSeq" id="WP_105958044.1">
    <property type="nucleotide sequence ID" value="NZ_PVNS01000003.1"/>
</dbReference>
<dbReference type="InterPro" id="IPR003812">
    <property type="entry name" value="Fido"/>
</dbReference>
<keyword evidence="6" id="KW-1185">Reference proteome</keyword>
<keyword evidence="3" id="KW-0175">Coiled coil</keyword>
<accession>A0A2P6MJG6</accession>
<gene>
    <name evidence="5" type="ORF">C6I21_03430</name>
</gene>
<name>A0A2P6MJG6_ALKUR</name>
<keyword evidence="2" id="KW-0547">Nucleotide-binding</keyword>
<dbReference type="InterPro" id="IPR040198">
    <property type="entry name" value="Fido_containing"/>
</dbReference>
<organism evidence="5 6">
    <name type="scientific">Alkalicoccus urumqiensis</name>
    <name type="common">Bacillus urumqiensis</name>
    <dbReference type="NCBI Taxonomy" id="1548213"/>
    <lineage>
        <taxon>Bacteria</taxon>
        <taxon>Bacillati</taxon>
        <taxon>Bacillota</taxon>
        <taxon>Bacilli</taxon>
        <taxon>Bacillales</taxon>
        <taxon>Bacillaceae</taxon>
        <taxon>Alkalicoccus</taxon>
    </lineage>
</organism>